<dbReference type="AlphaFoldDB" id="A0ABD0XTN8"/>
<name>A0ABD0XTN8_9HEMI</name>
<organism evidence="1 2">
    <name type="scientific">Ranatra chinensis</name>
    <dbReference type="NCBI Taxonomy" id="642074"/>
    <lineage>
        <taxon>Eukaryota</taxon>
        <taxon>Metazoa</taxon>
        <taxon>Ecdysozoa</taxon>
        <taxon>Arthropoda</taxon>
        <taxon>Hexapoda</taxon>
        <taxon>Insecta</taxon>
        <taxon>Pterygota</taxon>
        <taxon>Neoptera</taxon>
        <taxon>Paraneoptera</taxon>
        <taxon>Hemiptera</taxon>
        <taxon>Heteroptera</taxon>
        <taxon>Panheteroptera</taxon>
        <taxon>Nepomorpha</taxon>
        <taxon>Nepidae</taxon>
        <taxon>Ranatrinae</taxon>
        <taxon>Ranatra</taxon>
    </lineage>
</organism>
<proteinExistence type="predicted"/>
<evidence type="ECO:0000313" key="1">
    <source>
        <dbReference type="EMBL" id="KAL1110542.1"/>
    </source>
</evidence>
<accession>A0ABD0XTN8</accession>
<comment type="caution">
    <text evidence="1">The sequence shown here is derived from an EMBL/GenBank/DDBJ whole genome shotgun (WGS) entry which is preliminary data.</text>
</comment>
<gene>
    <name evidence="1" type="ORF">AAG570_008070</name>
</gene>
<keyword evidence="2" id="KW-1185">Reference proteome</keyword>
<evidence type="ECO:0000313" key="2">
    <source>
        <dbReference type="Proteomes" id="UP001558652"/>
    </source>
</evidence>
<dbReference type="Proteomes" id="UP001558652">
    <property type="component" value="Unassembled WGS sequence"/>
</dbReference>
<sequence>MESNVLPEQEAGDDRNRCWTVGRQGVERFQGVEVDSPIRTPPCSWTGPCFFLSPLSRLRFHRVPLFILLFAPLFAPRWWNAPRPPYWWDGNGKEGKGWVGPW</sequence>
<dbReference type="EMBL" id="JBFDAA010000022">
    <property type="protein sequence ID" value="KAL1110542.1"/>
    <property type="molecule type" value="Genomic_DNA"/>
</dbReference>
<protein>
    <submittedName>
        <fullName evidence="1">Uncharacterized protein</fullName>
    </submittedName>
</protein>
<reference evidence="1 2" key="1">
    <citation type="submission" date="2024-07" db="EMBL/GenBank/DDBJ databases">
        <title>Chromosome-level genome assembly of the water stick insect Ranatra chinensis (Heteroptera: Nepidae).</title>
        <authorList>
            <person name="Liu X."/>
        </authorList>
    </citation>
    <scope>NUCLEOTIDE SEQUENCE [LARGE SCALE GENOMIC DNA]</scope>
    <source>
        <strain evidence="1">Cailab_2021Rc</strain>
        <tissue evidence="1">Muscle</tissue>
    </source>
</reference>